<dbReference type="Proteomes" id="UP001472677">
    <property type="component" value="Unassembled WGS sequence"/>
</dbReference>
<sequence length="119" mass="13522">MDLTEKMESYGGLWVVGGDFNTIRSREEKVGRSFNASSMRALAEFIDGNGLLDIPLSGSKFTWSNFRECATQCRLDRLVVSPEIIQLLPNLKRSFTKIIIRSQSYLGKGWHPQLWPKAI</sequence>
<dbReference type="SUPFAM" id="SSF56219">
    <property type="entry name" value="DNase I-like"/>
    <property type="match status" value="1"/>
</dbReference>
<dbReference type="InterPro" id="IPR036691">
    <property type="entry name" value="Endo/exonu/phosph_ase_sf"/>
</dbReference>
<dbReference type="PANTHER" id="PTHR33710">
    <property type="entry name" value="BNAC02G09200D PROTEIN"/>
    <property type="match status" value="1"/>
</dbReference>
<proteinExistence type="predicted"/>
<dbReference type="Gene3D" id="3.60.10.10">
    <property type="entry name" value="Endonuclease/exonuclease/phosphatase"/>
    <property type="match status" value="1"/>
</dbReference>
<accession>A0ABR2CFB1</accession>
<organism evidence="1 2">
    <name type="scientific">Hibiscus sabdariffa</name>
    <name type="common">roselle</name>
    <dbReference type="NCBI Taxonomy" id="183260"/>
    <lineage>
        <taxon>Eukaryota</taxon>
        <taxon>Viridiplantae</taxon>
        <taxon>Streptophyta</taxon>
        <taxon>Embryophyta</taxon>
        <taxon>Tracheophyta</taxon>
        <taxon>Spermatophyta</taxon>
        <taxon>Magnoliopsida</taxon>
        <taxon>eudicotyledons</taxon>
        <taxon>Gunneridae</taxon>
        <taxon>Pentapetalae</taxon>
        <taxon>rosids</taxon>
        <taxon>malvids</taxon>
        <taxon>Malvales</taxon>
        <taxon>Malvaceae</taxon>
        <taxon>Malvoideae</taxon>
        <taxon>Hibiscus</taxon>
    </lineage>
</organism>
<reference evidence="1 2" key="1">
    <citation type="journal article" date="2024" name="G3 (Bethesda)">
        <title>Genome assembly of Hibiscus sabdariffa L. provides insights into metabolisms of medicinal natural products.</title>
        <authorList>
            <person name="Kim T."/>
        </authorList>
    </citation>
    <scope>NUCLEOTIDE SEQUENCE [LARGE SCALE GENOMIC DNA]</scope>
    <source>
        <strain evidence="1">TK-2024</strain>
        <tissue evidence="1">Old leaves</tissue>
    </source>
</reference>
<evidence type="ECO:0008006" key="3">
    <source>
        <dbReference type="Google" id="ProtNLM"/>
    </source>
</evidence>
<evidence type="ECO:0000313" key="1">
    <source>
        <dbReference type="EMBL" id="KAK8518199.1"/>
    </source>
</evidence>
<evidence type="ECO:0000313" key="2">
    <source>
        <dbReference type="Proteomes" id="UP001472677"/>
    </source>
</evidence>
<protein>
    <recommendedName>
        <fullName evidence="3">Endonuclease/exonuclease/phosphatase domain-containing protein</fullName>
    </recommendedName>
</protein>
<comment type="caution">
    <text evidence="1">The sequence shown here is derived from an EMBL/GenBank/DDBJ whole genome shotgun (WGS) entry which is preliminary data.</text>
</comment>
<dbReference type="PANTHER" id="PTHR33710:SF64">
    <property type="entry name" value="ENDONUCLEASE_EXONUCLEASE_PHOSPHATASE DOMAIN-CONTAINING PROTEIN"/>
    <property type="match status" value="1"/>
</dbReference>
<name>A0ABR2CFB1_9ROSI</name>
<keyword evidence="2" id="KW-1185">Reference proteome</keyword>
<dbReference type="EMBL" id="JBBPBM010000053">
    <property type="protein sequence ID" value="KAK8518199.1"/>
    <property type="molecule type" value="Genomic_DNA"/>
</dbReference>
<gene>
    <name evidence="1" type="ORF">V6N12_017356</name>
</gene>